<dbReference type="RefSeq" id="WP_140048879.1">
    <property type="nucleotide sequence ID" value="NZ_FXWK01000001.1"/>
</dbReference>
<evidence type="ECO:0000313" key="3">
    <source>
        <dbReference type="Proteomes" id="UP000194474"/>
    </source>
</evidence>
<name>A0A1Y6EM32_9HYPH</name>
<dbReference type="PANTHER" id="PTHR42732">
    <property type="entry name" value="BETA-GALACTOSIDASE"/>
    <property type="match status" value="1"/>
</dbReference>
<evidence type="ECO:0000313" key="2">
    <source>
        <dbReference type="EMBL" id="SMQ63446.1"/>
    </source>
</evidence>
<dbReference type="Proteomes" id="UP000194474">
    <property type="component" value="Unassembled WGS sequence"/>
</dbReference>
<dbReference type="InterPro" id="IPR006103">
    <property type="entry name" value="Glyco_hydro_2_cat"/>
</dbReference>
<dbReference type="AlphaFoldDB" id="A0A1Y6EM32"/>
<dbReference type="InterPro" id="IPR051913">
    <property type="entry name" value="GH2_Domain-Containing"/>
</dbReference>
<dbReference type="InterPro" id="IPR017853">
    <property type="entry name" value="GH"/>
</dbReference>
<evidence type="ECO:0000259" key="1">
    <source>
        <dbReference type="Pfam" id="PF02836"/>
    </source>
</evidence>
<feature type="domain" description="Glycoside hydrolase family 2 catalytic" evidence="1">
    <location>
        <begin position="58"/>
        <end position="273"/>
    </location>
</feature>
<gene>
    <name evidence="2" type="ORF">SAMN06295905_0816</name>
</gene>
<keyword evidence="2" id="KW-0378">Hydrolase</keyword>
<proteinExistence type="predicted"/>
<dbReference type="Gene3D" id="3.20.20.80">
    <property type="entry name" value="Glycosidases"/>
    <property type="match status" value="1"/>
</dbReference>
<keyword evidence="3" id="KW-1185">Reference proteome</keyword>
<dbReference type="GO" id="GO:0004553">
    <property type="term" value="F:hydrolase activity, hydrolyzing O-glycosyl compounds"/>
    <property type="evidence" value="ECO:0007669"/>
    <property type="project" value="InterPro"/>
</dbReference>
<accession>A0A1Y6EM32</accession>
<dbReference type="PANTHER" id="PTHR42732:SF3">
    <property type="entry name" value="HYDROLASE"/>
    <property type="match status" value="1"/>
</dbReference>
<dbReference type="Pfam" id="PF02836">
    <property type="entry name" value="Glyco_hydro_2_C"/>
    <property type="match status" value="1"/>
</dbReference>
<dbReference type="OrthoDB" id="9758603at2"/>
<dbReference type="SUPFAM" id="SSF51445">
    <property type="entry name" value="(Trans)glycosidases"/>
    <property type="match status" value="1"/>
</dbReference>
<dbReference type="GO" id="GO:0005975">
    <property type="term" value="P:carbohydrate metabolic process"/>
    <property type="evidence" value="ECO:0007669"/>
    <property type="project" value="InterPro"/>
</dbReference>
<organism evidence="2 3">
    <name type="scientific">Devosia lucknowensis</name>
    <dbReference type="NCBI Taxonomy" id="1096929"/>
    <lineage>
        <taxon>Bacteria</taxon>
        <taxon>Pseudomonadati</taxon>
        <taxon>Pseudomonadota</taxon>
        <taxon>Alphaproteobacteria</taxon>
        <taxon>Hyphomicrobiales</taxon>
        <taxon>Devosiaceae</taxon>
        <taxon>Devosia</taxon>
    </lineage>
</organism>
<reference evidence="3" key="1">
    <citation type="submission" date="2017-04" db="EMBL/GenBank/DDBJ databases">
        <authorList>
            <person name="Varghese N."/>
            <person name="Submissions S."/>
        </authorList>
    </citation>
    <scope>NUCLEOTIDE SEQUENCE [LARGE SCALE GENOMIC DNA]</scope>
</reference>
<protein>
    <submittedName>
        <fullName evidence="2">Glycosyl hydrolases family 2, TIM barrel domain</fullName>
    </submittedName>
</protein>
<sequence length="380" mass="43154">MTVDIPLARNGMDRAELYWIPDQPNLIDVDVSLLRNDATSLDGVASYFGLRSVGTGGNRFLLNDRPIFVRAVLEQGYWPKTHLTAPDGEALRREVELIKSLGFNAVRIHQKIEDPRFLYWCDRLGLMVWGEAANAYGFNALAVERLTHEWMAAVRRDRSHPCIVTWVPLNESWGVPELAQRADQQAFASALYHLTKALDPTRPVISNDGWEHTRSDIWGIHDYTQYGQQLTDRYATQDAISETLSGSRPYRRRILLDQDDQRGQPVMITEFGGLSIHPRRGEAWYGYATAKSDEEFLSMIRCLFDAIYQSSDIVGFCYTQITDTLQETNGLLDENRNPKLPVDQLRDIIMRPSASIPSEAVEIARQRGLLDSREEPAAAI</sequence>
<dbReference type="EMBL" id="FXWK01000001">
    <property type="protein sequence ID" value="SMQ63446.1"/>
    <property type="molecule type" value="Genomic_DNA"/>
</dbReference>